<evidence type="ECO:0000256" key="3">
    <source>
        <dbReference type="ARBA" id="ARBA00023157"/>
    </source>
</evidence>
<dbReference type="PANTHER" id="PTHR12630">
    <property type="entry name" value="N-LINKED OLIGOSACCHARIDE PROCESSING"/>
    <property type="match status" value="1"/>
</dbReference>
<feature type="domain" description="Glucosidase II beta subunit N-terminal" evidence="4">
    <location>
        <begin position="12"/>
        <end position="158"/>
    </location>
</feature>
<keyword evidence="3" id="KW-1015">Disulfide bond</keyword>
<accession>A2DQV5</accession>
<evidence type="ECO:0000313" key="6">
    <source>
        <dbReference type="EMBL" id="EAY17222.1"/>
    </source>
</evidence>
<reference evidence="6" key="1">
    <citation type="submission" date="2006-10" db="EMBL/GenBank/DDBJ databases">
        <authorList>
            <person name="Amadeo P."/>
            <person name="Zhao Q."/>
            <person name="Wortman J."/>
            <person name="Fraser-Liggett C."/>
            <person name="Carlton J."/>
        </authorList>
    </citation>
    <scope>NUCLEOTIDE SEQUENCE</scope>
    <source>
        <strain evidence="6">G3</strain>
    </source>
</reference>
<evidence type="ECO:0000259" key="4">
    <source>
        <dbReference type="Pfam" id="PF12999"/>
    </source>
</evidence>
<dbReference type="OrthoDB" id="28322at2759"/>
<evidence type="ECO:0000259" key="5">
    <source>
        <dbReference type="Pfam" id="PF13015"/>
    </source>
</evidence>
<evidence type="ECO:0000313" key="7">
    <source>
        <dbReference type="Proteomes" id="UP000001542"/>
    </source>
</evidence>
<dbReference type="InterPro" id="IPR028146">
    <property type="entry name" value="PRKCSH_N"/>
</dbReference>
<dbReference type="Pfam" id="PF12999">
    <property type="entry name" value="PRKCSH-like"/>
    <property type="match status" value="1"/>
</dbReference>
<sequence>MFFGIFLVRIPRGAHPKTWDLYKKNINEIEGYFKCFDGSGIIDLKYVNDNYADCNDGSDEPGTPATNNGTFYCINKGNVPKEILKWSVYDGVCDCCDGSDEEGNLRVKCPSNCRDVVSEVSNYIAQFEEIYTKGIKLAQKIQSNSETMIANAKKYIANYEPYSQKLNASYLEAKSEFDQKYGRKHNKEKHQRNAFESLIHKLYKITFFNHKSKNSFWMIIDEHKINNKKGDLALITQKLQESRNIANTKQNIKNFLSIGKDEIRIDEYKLSILGEFRSRYNLLGVFDRYEDEKLFYEKGDSCFVINGQRHAEITTHCWDSTILTNINEATTCFFTADLASPAFCNDNAIKDLRQLDLEDLEKIKKDYVNYQGNTTVVHK</sequence>
<dbReference type="AlphaFoldDB" id="A2DQV5"/>
<keyword evidence="2" id="KW-0256">Endoplasmic reticulum</keyword>
<dbReference type="InParanoid" id="A2DQV5"/>
<dbReference type="EMBL" id="DS113233">
    <property type="protein sequence ID" value="EAY17222.1"/>
    <property type="molecule type" value="Genomic_DNA"/>
</dbReference>
<dbReference type="GO" id="GO:0017177">
    <property type="term" value="C:glucosidase II complex"/>
    <property type="evidence" value="ECO:0000318"/>
    <property type="project" value="GO_Central"/>
</dbReference>
<dbReference type="RefSeq" id="XP_001329445.1">
    <property type="nucleotide sequence ID" value="XM_001329410.1"/>
</dbReference>
<dbReference type="InterPro" id="IPR002172">
    <property type="entry name" value="LDrepeatLR_classA_rpt"/>
</dbReference>
<dbReference type="SUPFAM" id="SSF57424">
    <property type="entry name" value="LDL receptor-like module"/>
    <property type="match status" value="1"/>
</dbReference>
<keyword evidence="7" id="KW-1185">Reference proteome</keyword>
<dbReference type="InterPro" id="IPR039794">
    <property type="entry name" value="Gtb1-like"/>
</dbReference>
<dbReference type="eggNOG" id="KOG2397">
    <property type="taxonomic scope" value="Eukaryota"/>
</dbReference>
<dbReference type="SMR" id="A2DQV5"/>
<dbReference type="Gene3D" id="2.70.130.10">
    <property type="entry name" value="Mannose-6-phosphate receptor binding domain"/>
    <property type="match status" value="1"/>
</dbReference>
<feature type="domain" description="Glucosidase 2 subunit beta-like" evidence="5">
    <location>
        <begin position="261"/>
        <end position="363"/>
    </location>
</feature>
<dbReference type="InterPro" id="IPR009011">
    <property type="entry name" value="Man6P_isomerase_rcpt-bd_dom_sf"/>
</dbReference>
<proteinExistence type="predicted"/>
<dbReference type="Pfam" id="PF13015">
    <property type="entry name" value="PRKCSH_1"/>
    <property type="match status" value="1"/>
</dbReference>
<dbReference type="InterPro" id="IPR036055">
    <property type="entry name" value="LDL_receptor-like_sf"/>
</dbReference>
<dbReference type="Proteomes" id="UP000001542">
    <property type="component" value="Unassembled WGS sequence"/>
</dbReference>
<dbReference type="GO" id="GO:0006491">
    <property type="term" value="P:N-glycan processing"/>
    <property type="evidence" value="ECO:0000318"/>
    <property type="project" value="GO_Central"/>
</dbReference>
<name>A2DQV5_TRIV3</name>
<evidence type="ECO:0000256" key="1">
    <source>
        <dbReference type="ARBA" id="ARBA00022387"/>
    </source>
</evidence>
<dbReference type="VEuPathDB" id="TrichDB:TVAGG3_0936860"/>
<dbReference type="InterPro" id="IPR036607">
    <property type="entry name" value="PRKCSH"/>
</dbReference>
<reference evidence="6" key="2">
    <citation type="journal article" date="2007" name="Science">
        <title>Draft genome sequence of the sexually transmitted pathogen Trichomonas vaginalis.</title>
        <authorList>
            <person name="Carlton J.M."/>
            <person name="Hirt R.P."/>
            <person name="Silva J.C."/>
            <person name="Delcher A.L."/>
            <person name="Schatz M."/>
            <person name="Zhao Q."/>
            <person name="Wortman J.R."/>
            <person name="Bidwell S.L."/>
            <person name="Alsmark U.C.M."/>
            <person name="Besteiro S."/>
            <person name="Sicheritz-Ponten T."/>
            <person name="Noel C.J."/>
            <person name="Dacks J.B."/>
            <person name="Foster P.G."/>
            <person name="Simillion C."/>
            <person name="Van de Peer Y."/>
            <person name="Miranda-Saavedra D."/>
            <person name="Barton G.J."/>
            <person name="Westrop G.D."/>
            <person name="Mueller S."/>
            <person name="Dessi D."/>
            <person name="Fiori P.L."/>
            <person name="Ren Q."/>
            <person name="Paulsen I."/>
            <person name="Zhang H."/>
            <person name="Bastida-Corcuera F.D."/>
            <person name="Simoes-Barbosa A."/>
            <person name="Brown M.T."/>
            <person name="Hayes R.D."/>
            <person name="Mukherjee M."/>
            <person name="Okumura C.Y."/>
            <person name="Schneider R."/>
            <person name="Smith A.J."/>
            <person name="Vanacova S."/>
            <person name="Villalvazo M."/>
            <person name="Haas B.J."/>
            <person name="Pertea M."/>
            <person name="Feldblyum T.V."/>
            <person name="Utterback T.R."/>
            <person name="Shu C.L."/>
            <person name="Osoegawa K."/>
            <person name="de Jong P.J."/>
            <person name="Hrdy I."/>
            <person name="Horvathova L."/>
            <person name="Zubacova Z."/>
            <person name="Dolezal P."/>
            <person name="Malik S.B."/>
            <person name="Logsdon J.M. Jr."/>
            <person name="Henze K."/>
            <person name="Gupta A."/>
            <person name="Wang C.C."/>
            <person name="Dunne R.L."/>
            <person name="Upcroft J.A."/>
            <person name="Upcroft P."/>
            <person name="White O."/>
            <person name="Salzberg S.L."/>
            <person name="Tang P."/>
            <person name="Chiu C.-H."/>
            <person name="Lee Y.-S."/>
            <person name="Embley T.M."/>
            <person name="Coombs G.H."/>
            <person name="Mottram J.C."/>
            <person name="Tachezy J."/>
            <person name="Fraser-Liggett C.M."/>
            <person name="Johnson P.J."/>
        </authorList>
    </citation>
    <scope>NUCLEOTIDE SEQUENCE [LARGE SCALE GENOMIC DNA]</scope>
    <source>
        <strain evidence="6">G3</strain>
    </source>
</reference>
<dbReference type="CDD" id="cd00112">
    <property type="entry name" value="LDLa"/>
    <property type="match status" value="1"/>
</dbReference>
<dbReference type="VEuPathDB" id="TrichDB:TVAG_291740"/>
<dbReference type="STRING" id="5722.A2DQV5"/>
<dbReference type="KEGG" id="tva:4775238"/>
<organism evidence="6 7">
    <name type="scientific">Trichomonas vaginalis (strain ATCC PRA-98 / G3)</name>
    <dbReference type="NCBI Taxonomy" id="412133"/>
    <lineage>
        <taxon>Eukaryota</taxon>
        <taxon>Metamonada</taxon>
        <taxon>Parabasalia</taxon>
        <taxon>Trichomonadida</taxon>
        <taxon>Trichomonadidae</taxon>
        <taxon>Trichomonas</taxon>
    </lineage>
</organism>
<evidence type="ECO:0000256" key="2">
    <source>
        <dbReference type="ARBA" id="ARBA00022824"/>
    </source>
</evidence>
<dbReference type="Gene3D" id="4.10.400.10">
    <property type="entry name" value="Low-density Lipoprotein Receptor"/>
    <property type="match status" value="1"/>
</dbReference>
<dbReference type="PANTHER" id="PTHR12630:SF1">
    <property type="entry name" value="GLUCOSIDASE 2 SUBUNIT BETA"/>
    <property type="match status" value="1"/>
</dbReference>
<gene>
    <name evidence="6" type="ORF">TVAG_291740</name>
</gene>
<protein>
    <recommendedName>
        <fullName evidence="1">Glucosidase 2 subunit beta</fullName>
    </recommendedName>
</protein>